<reference evidence="8 9" key="1">
    <citation type="journal article" date="2018" name="MBio">
        <title>Comparative Genomics Reveals the Core Gene Toolbox for the Fungus-Insect Symbiosis.</title>
        <authorList>
            <person name="Wang Y."/>
            <person name="Stata M."/>
            <person name="Wang W."/>
            <person name="Stajich J.E."/>
            <person name="White M.M."/>
            <person name="Moncalvo J.M."/>
        </authorList>
    </citation>
    <scope>NUCLEOTIDE SEQUENCE [LARGE SCALE GENOMIC DNA]</scope>
    <source>
        <strain evidence="8 9">AUS-77-4</strain>
    </source>
</reference>
<dbReference type="STRING" id="61424.A0A2T9Z457"/>
<evidence type="ECO:0000259" key="7">
    <source>
        <dbReference type="Pfam" id="PF17777"/>
    </source>
</evidence>
<evidence type="ECO:0000256" key="5">
    <source>
        <dbReference type="ARBA" id="ARBA00023242"/>
    </source>
</evidence>
<accession>A0A2T9Z457</accession>
<dbReference type="PANTHER" id="PTHR45841:SF1">
    <property type="entry name" value="MRNA TURNOVER PROTEIN 4 HOMOLOG"/>
    <property type="match status" value="1"/>
</dbReference>
<evidence type="ECO:0000313" key="8">
    <source>
        <dbReference type="EMBL" id="PVU99331.1"/>
    </source>
</evidence>
<dbReference type="GO" id="GO:0005737">
    <property type="term" value="C:cytoplasm"/>
    <property type="evidence" value="ECO:0007669"/>
    <property type="project" value="UniProtKB-SubCell"/>
</dbReference>
<evidence type="ECO:0000256" key="3">
    <source>
        <dbReference type="ARBA" id="ARBA00011117"/>
    </source>
</evidence>
<dbReference type="Gene3D" id="3.30.70.1730">
    <property type="match status" value="1"/>
</dbReference>
<comment type="function">
    <text evidence="1 6">Component of the ribosome assembly machinery. Nuclear paralog of the ribosomal protein P0, it binds pre-60S subunits at an early stage of assembly in the nucleolus, and is replaced by P0 in cytoplasmic pre-60S subunits and mature 80S ribosomes.</text>
</comment>
<dbReference type="InterPro" id="IPR043141">
    <property type="entry name" value="Ribosomal_uL10-like_sf"/>
</dbReference>
<dbReference type="GO" id="GO:0000027">
    <property type="term" value="P:ribosomal large subunit assembly"/>
    <property type="evidence" value="ECO:0007669"/>
    <property type="project" value="InterPro"/>
</dbReference>
<dbReference type="GO" id="GO:0005730">
    <property type="term" value="C:nucleolus"/>
    <property type="evidence" value="ECO:0007669"/>
    <property type="project" value="UniProtKB-SubCell"/>
</dbReference>
<organism evidence="8 9">
    <name type="scientific">Furculomyces boomerangus</name>
    <dbReference type="NCBI Taxonomy" id="61424"/>
    <lineage>
        <taxon>Eukaryota</taxon>
        <taxon>Fungi</taxon>
        <taxon>Fungi incertae sedis</taxon>
        <taxon>Zoopagomycota</taxon>
        <taxon>Kickxellomycotina</taxon>
        <taxon>Harpellomycetes</taxon>
        <taxon>Harpellales</taxon>
        <taxon>Harpellaceae</taxon>
        <taxon>Furculomyces</taxon>
    </lineage>
</organism>
<dbReference type="InterPro" id="IPR001790">
    <property type="entry name" value="Ribosomal_uL10"/>
</dbReference>
<keyword evidence="6" id="KW-0690">Ribosome biogenesis</keyword>
<dbReference type="InterPro" id="IPR051742">
    <property type="entry name" value="Ribosome_Assembly_uL10"/>
</dbReference>
<proteinExistence type="inferred from homology"/>
<dbReference type="InterPro" id="IPR040637">
    <property type="entry name" value="Ribosomal_uL10-like_insert"/>
</dbReference>
<dbReference type="InterPro" id="IPR033867">
    <property type="entry name" value="Mrt4"/>
</dbReference>
<comment type="subcellular location">
    <subcellularLocation>
        <location evidence="6">Cytoplasm</location>
    </subcellularLocation>
    <subcellularLocation>
        <location evidence="6">Nucleus</location>
        <location evidence="6">Nucleolus</location>
    </subcellularLocation>
</comment>
<gene>
    <name evidence="8" type="ORF">BB559_000804</name>
</gene>
<dbReference type="CDD" id="cd05796">
    <property type="entry name" value="Ribosomal_P0_like"/>
    <property type="match status" value="1"/>
</dbReference>
<dbReference type="Gene3D" id="3.90.105.20">
    <property type="match status" value="1"/>
</dbReference>
<feature type="domain" description="Large ribosomal subunit protein uL10-like insertion" evidence="7">
    <location>
        <begin position="177"/>
        <end position="233"/>
    </location>
</feature>
<dbReference type="GO" id="GO:0030687">
    <property type="term" value="C:preribosome, large subunit precursor"/>
    <property type="evidence" value="ECO:0007669"/>
    <property type="project" value="TreeGrafter"/>
</dbReference>
<evidence type="ECO:0000256" key="4">
    <source>
        <dbReference type="ARBA" id="ARBA00022490"/>
    </source>
</evidence>
<dbReference type="SUPFAM" id="SSF160369">
    <property type="entry name" value="Ribosomal protein L10-like"/>
    <property type="match status" value="1"/>
</dbReference>
<dbReference type="EMBL" id="MBFT01000042">
    <property type="protein sequence ID" value="PVU99331.1"/>
    <property type="molecule type" value="Genomic_DNA"/>
</dbReference>
<comment type="similarity">
    <text evidence="2 6">Belongs to the universal ribosomal protein uL10 family.</text>
</comment>
<dbReference type="Pfam" id="PF17777">
    <property type="entry name" value="RL10P_insert"/>
    <property type="match status" value="1"/>
</dbReference>
<evidence type="ECO:0000256" key="1">
    <source>
        <dbReference type="ARBA" id="ARBA00004046"/>
    </source>
</evidence>
<dbReference type="Proteomes" id="UP000245699">
    <property type="component" value="Unassembled WGS sequence"/>
</dbReference>
<dbReference type="AlphaFoldDB" id="A0A2T9Z457"/>
<dbReference type="InterPro" id="IPR043164">
    <property type="entry name" value="Ribosomal_uL10-like_insert_sf"/>
</dbReference>
<name>A0A2T9Z457_9FUNG</name>
<keyword evidence="5 6" id="KW-0539">Nucleus</keyword>
<protein>
    <recommendedName>
        <fullName evidence="6">Ribosome assembly factor mrt4</fullName>
    </recommendedName>
</protein>
<keyword evidence="4 6" id="KW-0963">Cytoplasm</keyword>
<dbReference type="PANTHER" id="PTHR45841">
    <property type="entry name" value="MRNA TURNOVER PROTEIN 4 MRTO4"/>
    <property type="match status" value="1"/>
</dbReference>
<dbReference type="GO" id="GO:0003723">
    <property type="term" value="F:RNA binding"/>
    <property type="evidence" value="ECO:0007669"/>
    <property type="project" value="TreeGrafter"/>
</dbReference>
<dbReference type="GO" id="GO:0000956">
    <property type="term" value="P:nuclear-transcribed mRNA catabolic process"/>
    <property type="evidence" value="ECO:0007669"/>
    <property type="project" value="TreeGrafter"/>
</dbReference>
<comment type="caution">
    <text evidence="8">The sequence shown here is derived from an EMBL/GenBank/DDBJ whole genome shotgun (WGS) entry which is preliminary data.</text>
</comment>
<dbReference type="FunFam" id="3.30.70.1730:FF:000005">
    <property type="entry name" value="Ribosome assembly factor mrt4"/>
    <property type="match status" value="1"/>
</dbReference>
<dbReference type="GO" id="GO:0006364">
    <property type="term" value="P:rRNA processing"/>
    <property type="evidence" value="ECO:0007669"/>
    <property type="project" value="TreeGrafter"/>
</dbReference>
<evidence type="ECO:0000256" key="2">
    <source>
        <dbReference type="ARBA" id="ARBA00008889"/>
    </source>
</evidence>
<keyword evidence="9" id="KW-1185">Reference proteome</keyword>
<dbReference type="Pfam" id="PF00466">
    <property type="entry name" value="Ribosomal_L10"/>
    <property type="match status" value="1"/>
</dbReference>
<evidence type="ECO:0000256" key="6">
    <source>
        <dbReference type="RuleBase" id="RU364039"/>
    </source>
</evidence>
<evidence type="ECO:0000313" key="9">
    <source>
        <dbReference type="Proteomes" id="UP000245699"/>
    </source>
</evidence>
<sequence>MPRSKRQKIVSLTKTEAKGKEHKEKLIDTIKECCDKYEYIWVYSVKNMRNAYLKNVRNKLKTSRFFYGRNKVMVKALGSEKESEYKQNISSLSKKLVGEVGLFFTSESPESITEYFDELREYDYARSGFLCPHTISIKQGELVKGTEFLKRYLDTEHNTDEMTIDADENSKEENGENGYVERFPPNMESQLRDLGLPTELVKGKVHLTNDFQLCTKGQTLTPQQAQLLKLFDVKLAPFKVDLVCYWNNGNIVEM</sequence>
<comment type="subunit">
    <text evidence="3 6">Associates with the pre-60S ribosomal particle.</text>
</comment>
<dbReference type="OrthoDB" id="10262308at2759"/>